<evidence type="ECO:0000256" key="7">
    <source>
        <dbReference type="HAMAP-Rule" id="MF_01337"/>
    </source>
</evidence>
<dbReference type="GO" id="GO:0022625">
    <property type="term" value="C:cytosolic large ribosomal subunit"/>
    <property type="evidence" value="ECO:0007669"/>
    <property type="project" value="TreeGrafter"/>
</dbReference>
<evidence type="ECO:0000256" key="1">
    <source>
        <dbReference type="ARBA" id="ARBA00007116"/>
    </source>
</evidence>
<dbReference type="InterPro" id="IPR005484">
    <property type="entry name" value="Ribosomal_uL18_bac/plant/anim"/>
</dbReference>
<evidence type="ECO:0000256" key="3">
    <source>
        <dbReference type="ARBA" id="ARBA00022884"/>
    </source>
</evidence>
<comment type="function">
    <text evidence="7">This is one of the proteins that bind and probably mediate the attachment of the 5S RNA into the large ribosomal subunit, where it forms part of the central protuberance.</text>
</comment>
<name>A0A1Z4VUH2_9GAMM</name>
<keyword evidence="3 7" id="KW-0694">RNA-binding</keyword>
<dbReference type="Gene3D" id="3.30.420.100">
    <property type="match status" value="1"/>
</dbReference>
<evidence type="ECO:0000256" key="5">
    <source>
        <dbReference type="ARBA" id="ARBA00023274"/>
    </source>
</evidence>
<protein>
    <recommendedName>
        <fullName evidence="6 7">Large ribosomal subunit protein uL18</fullName>
    </recommendedName>
</protein>
<dbReference type="NCBIfam" id="TIGR00060">
    <property type="entry name" value="L18_bact"/>
    <property type="match status" value="1"/>
</dbReference>
<keyword evidence="4 7" id="KW-0689">Ribosomal protein</keyword>
<comment type="similarity">
    <text evidence="1 7">Belongs to the universal ribosomal protein uL18 family.</text>
</comment>
<evidence type="ECO:0000256" key="4">
    <source>
        <dbReference type="ARBA" id="ARBA00022980"/>
    </source>
</evidence>
<keyword evidence="2 7" id="KW-0699">rRNA-binding</keyword>
<dbReference type="HAMAP" id="MF_01337_B">
    <property type="entry name" value="Ribosomal_uL18_B"/>
    <property type="match status" value="1"/>
</dbReference>
<keyword evidence="9" id="KW-1185">Reference proteome</keyword>
<evidence type="ECO:0000256" key="6">
    <source>
        <dbReference type="ARBA" id="ARBA00035197"/>
    </source>
</evidence>
<accession>A0A1Z4VUH2</accession>
<dbReference type="Proteomes" id="UP000218765">
    <property type="component" value="Chromosome"/>
</dbReference>
<evidence type="ECO:0000313" key="9">
    <source>
        <dbReference type="Proteomes" id="UP000218765"/>
    </source>
</evidence>
<reference evidence="8 9" key="1">
    <citation type="submission" date="2017-05" db="EMBL/GenBank/DDBJ databases">
        <title>Thiocyanate degradation by Thiohalobacter thiocyanaticus FOKN1.</title>
        <authorList>
            <person name="Oshiki M."/>
            <person name="Fukushima T."/>
            <person name="Kawano S."/>
            <person name="Nakagawa J."/>
        </authorList>
    </citation>
    <scope>NUCLEOTIDE SEQUENCE [LARGE SCALE GENOMIC DNA]</scope>
    <source>
        <strain evidence="8 9">FOKN1</strain>
    </source>
</reference>
<keyword evidence="5 7" id="KW-0687">Ribonucleoprotein</keyword>
<dbReference type="OrthoDB" id="9810939at2"/>
<dbReference type="KEGG" id="ttc:FOKN1_2692"/>
<dbReference type="PANTHER" id="PTHR12899">
    <property type="entry name" value="39S RIBOSOMAL PROTEIN L18, MITOCHONDRIAL"/>
    <property type="match status" value="1"/>
</dbReference>
<gene>
    <name evidence="7" type="primary">rplR</name>
    <name evidence="8" type="ORF">FOKN1_2692</name>
</gene>
<evidence type="ECO:0000313" key="8">
    <source>
        <dbReference type="EMBL" id="BAZ95062.1"/>
    </source>
</evidence>
<dbReference type="GO" id="GO:0003735">
    <property type="term" value="F:structural constituent of ribosome"/>
    <property type="evidence" value="ECO:0007669"/>
    <property type="project" value="InterPro"/>
</dbReference>
<dbReference type="PANTHER" id="PTHR12899:SF3">
    <property type="entry name" value="LARGE RIBOSOMAL SUBUNIT PROTEIN UL18M"/>
    <property type="match status" value="1"/>
</dbReference>
<dbReference type="GO" id="GO:0008097">
    <property type="term" value="F:5S rRNA binding"/>
    <property type="evidence" value="ECO:0007669"/>
    <property type="project" value="TreeGrafter"/>
</dbReference>
<dbReference type="Pfam" id="PF00861">
    <property type="entry name" value="Ribosomal_L18p"/>
    <property type="match status" value="1"/>
</dbReference>
<organism evidence="8 9">
    <name type="scientific">Thiohalobacter thiocyanaticus</name>
    <dbReference type="NCBI Taxonomy" id="585455"/>
    <lineage>
        <taxon>Bacteria</taxon>
        <taxon>Pseudomonadati</taxon>
        <taxon>Pseudomonadota</taxon>
        <taxon>Gammaproteobacteria</taxon>
        <taxon>Thiohalobacterales</taxon>
        <taxon>Thiohalobacteraceae</taxon>
        <taxon>Thiohalobacter</taxon>
    </lineage>
</organism>
<dbReference type="AlphaFoldDB" id="A0A1Z4VUH2"/>
<dbReference type="EMBL" id="AP018052">
    <property type="protein sequence ID" value="BAZ95062.1"/>
    <property type="molecule type" value="Genomic_DNA"/>
</dbReference>
<proteinExistence type="inferred from homology"/>
<comment type="subunit">
    <text evidence="7">Part of the 50S ribosomal subunit; part of the 5S rRNA/L5/L18/L25 subcomplex. Contacts the 5S and 23S rRNAs.</text>
</comment>
<dbReference type="InterPro" id="IPR004389">
    <property type="entry name" value="Ribosomal_uL18_bac-type"/>
</dbReference>
<evidence type="ECO:0000256" key="2">
    <source>
        <dbReference type="ARBA" id="ARBA00022730"/>
    </source>
</evidence>
<dbReference type="CDD" id="cd00432">
    <property type="entry name" value="Ribosomal_L18_L5e"/>
    <property type="match status" value="1"/>
</dbReference>
<dbReference type="SUPFAM" id="SSF53137">
    <property type="entry name" value="Translational machinery components"/>
    <property type="match status" value="1"/>
</dbReference>
<dbReference type="InterPro" id="IPR057268">
    <property type="entry name" value="Ribosomal_L18"/>
</dbReference>
<dbReference type="GO" id="GO:0006412">
    <property type="term" value="P:translation"/>
    <property type="evidence" value="ECO:0007669"/>
    <property type="project" value="UniProtKB-UniRule"/>
</dbReference>
<sequence length="120" mass="12987">MATLDKKAARLRRARRARAKIRELGDYRLSVYRTPRHIYAQVFAPDGDKVVAAASTLDKALRAELAKTGNATAATAVGKAIAEKARAAGVTRVAFDRSGYKYHGRVKALADAAREAGLEF</sequence>
<dbReference type="FunFam" id="3.30.420.100:FF:000001">
    <property type="entry name" value="50S ribosomal protein L18"/>
    <property type="match status" value="1"/>
</dbReference>